<accession>A0A9D3LYP4</accession>
<proteinExistence type="predicted"/>
<evidence type="ECO:0000313" key="2">
    <source>
        <dbReference type="Proteomes" id="UP001044222"/>
    </source>
</evidence>
<dbReference type="AlphaFoldDB" id="A0A9D3LYP4"/>
<keyword evidence="2" id="KW-1185">Reference proteome</keyword>
<dbReference type="EMBL" id="JAFIRN010000011">
    <property type="protein sequence ID" value="KAG5839446.1"/>
    <property type="molecule type" value="Genomic_DNA"/>
</dbReference>
<comment type="caution">
    <text evidence="1">The sequence shown here is derived from an EMBL/GenBank/DDBJ whole genome shotgun (WGS) entry which is preliminary data.</text>
</comment>
<sequence>MQRTLRYYCTTIVEKRDYGCQEGSGTWKKTKHITGPVFALRTVRWVFELTPPGVQRERERGGKQRFLQDTCLTCHRSEKAFTCQREEGTAYRT</sequence>
<organism evidence="1 2">
    <name type="scientific">Anguilla anguilla</name>
    <name type="common">European freshwater eel</name>
    <name type="synonym">Muraena anguilla</name>
    <dbReference type="NCBI Taxonomy" id="7936"/>
    <lineage>
        <taxon>Eukaryota</taxon>
        <taxon>Metazoa</taxon>
        <taxon>Chordata</taxon>
        <taxon>Craniata</taxon>
        <taxon>Vertebrata</taxon>
        <taxon>Euteleostomi</taxon>
        <taxon>Actinopterygii</taxon>
        <taxon>Neopterygii</taxon>
        <taxon>Teleostei</taxon>
        <taxon>Anguilliformes</taxon>
        <taxon>Anguillidae</taxon>
        <taxon>Anguilla</taxon>
    </lineage>
</organism>
<evidence type="ECO:0000313" key="1">
    <source>
        <dbReference type="EMBL" id="KAG5839446.1"/>
    </source>
</evidence>
<name>A0A9D3LYP4_ANGAN</name>
<gene>
    <name evidence="1" type="ORF">ANANG_G00205040</name>
</gene>
<dbReference type="Proteomes" id="UP001044222">
    <property type="component" value="Chromosome 11"/>
</dbReference>
<reference evidence="1" key="1">
    <citation type="submission" date="2021-01" db="EMBL/GenBank/DDBJ databases">
        <title>A chromosome-scale assembly of European eel, Anguilla anguilla.</title>
        <authorList>
            <person name="Henkel C."/>
            <person name="Jong-Raadsen S.A."/>
            <person name="Dufour S."/>
            <person name="Weltzien F.-A."/>
            <person name="Palstra A.P."/>
            <person name="Pelster B."/>
            <person name="Spaink H.P."/>
            <person name="Van Den Thillart G.E."/>
            <person name="Jansen H."/>
            <person name="Zahm M."/>
            <person name="Klopp C."/>
            <person name="Cedric C."/>
            <person name="Louis A."/>
            <person name="Berthelot C."/>
            <person name="Parey E."/>
            <person name="Roest Crollius H."/>
            <person name="Montfort J."/>
            <person name="Robinson-Rechavi M."/>
            <person name="Bucao C."/>
            <person name="Bouchez O."/>
            <person name="Gislard M."/>
            <person name="Lluch J."/>
            <person name="Milhes M."/>
            <person name="Lampietro C."/>
            <person name="Lopez Roques C."/>
            <person name="Donnadieu C."/>
            <person name="Braasch I."/>
            <person name="Desvignes T."/>
            <person name="Postlethwait J."/>
            <person name="Bobe J."/>
            <person name="Guiguen Y."/>
            <person name="Dirks R."/>
        </authorList>
    </citation>
    <scope>NUCLEOTIDE SEQUENCE</scope>
    <source>
        <strain evidence="1">Tag_6206</strain>
        <tissue evidence="1">Liver</tissue>
    </source>
</reference>
<protein>
    <submittedName>
        <fullName evidence="1">Uncharacterized protein</fullName>
    </submittedName>
</protein>